<dbReference type="SUPFAM" id="SSF55874">
    <property type="entry name" value="ATPase domain of HSP90 chaperone/DNA topoisomerase II/histidine kinase"/>
    <property type="match status" value="1"/>
</dbReference>
<evidence type="ECO:0000313" key="18">
    <source>
        <dbReference type="Proteomes" id="UP000075531"/>
    </source>
</evidence>
<organism evidence="17 18">
    <name type="scientific">Clostridium tepidiprofundi DSM 19306</name>
    <dbReference type="NCBI Taxonomy" id="1121338"/>
    <lineage>
        <taxon>Bacteria</taxon>
        <taxon>Bacillati</taxon>
        <taxon>Bacillota</taxon>
        <taxon>Clostridia</taxon>
        <taxon>Eubacteriales</taxon>
        <taxon>Clostridiaceae</taxon>
        <taxon>Clostridium</taxon>
    </lineage>
</organism>
<dbReference type="PANTHER" id="PTHR45528:SF1">
    <property type="entry name" value="SENSOR HISTIDINE KINASE CPXA"/>
    <property type="match status" value="1"/>
</dbReference>
<dbReference type="InterPro" id="IPR004358">
    <property type="entry name" value="Sig_transdc_His_kin-like_C"/>
</dbReference>
<keyword evidence="7 14" id="KW-0812">Transmembrane</keyword>
<dbReference type="InterPro" id="IPR036097">
    <property type="entry name" value="HisK_dim/P_sf"/>
</dbReference>
<dbReference type="Pfam" id="PF00672">
    <property type="entry name" value="HAMP"/>
    <property type="match status" value="1"/>
</dbReference>
<dbReference type="GO" id="GO:0005524">
    <property type="term" value="F:ATP binding"/>
    <property type="evidence" value="ECO:0007669"/>
    <property type="project" value="UniProtKB-KW"/>
</dbReference>
<dbReference type="InterPro" id="IPR003661">
    <property type="entry name" value="HisK_dim/P_dom"/>
</dbReference>
<dbReference type="SUPFAM" id="SSF47384">
    <property type="entry name" value="Homodimeric domain of signal transducing histidine kinase"/>
    <property type="match status" value="1"/>
</dbReference>
<dbReference type="PRINTS" id="PR00344">
    <property type="entry name" value="BCTRLSENSOR"/>
</dbReference>
<dbReference type="Proteomes" id="UP000075531">
    <property type="component" value="Unassembled WGS sequence"/>
</dbReference>
<evidence type="ECO:0000256" key="11">
    <source>
        <dbReference type="ARBA" id="ARBA00022989"/>
    </source>
</evidence>
<evidence type="ECO:0000256" key="13">
    <source>
        <dbReference type="ARBA" id="ARBA00023136"/>
    </source>
</evidence>
<dbReference type="InterPro" id="IPR036890">
    <property type="entry name" value="HATPase_C_sf"/>
</dbReference>
<evidence type="ECO:0000256" key="12">
    <source>
        <dbReference type="ARBA" id="ARBA00023012"/>
    </source>
</evidence>
<dbReference type="GO" id="GO:0000155">
    <property type="term" value="F:phosphorelay sensor kinase activity"/>
    <property type="evidence" value="ECO:0007669"/>
    <property type="project" value="InterPro"/>
</dbReference>
<dbReference type="InterPro" id="IPR003660">
    <property type="entry name" value="HAMP_dom"/>
</dbReference>
<keyword evidence="8" id="KW-0547">Nucleotide-binding</keyword>
<dbReference type="InterPro" id="IPR003594">
    <property type="entry name" value="HATPase_dom"/>
</dbReference>
<dbReference type="CDD" id="cd00082">
    <property type="entry name" value="HisKA"/>
    <property type="match status" value="1"/>
</dbReference>
<keyword evidence="11 14" id="KW-1133">Transmembrane helix</keyword>
<keyword evidence="18" id="KW-1185">Reference proteome</keyword>
<keyword evidence="10" id="KW-0067">ATP-binding</keyword>
<dbReference type="Gene3D" id="1.10.287.130">
    <property type="match status" value="1"/>
</dbReference>
<comment type="caution">
    <text evidence="17">The sequence shown here is derived from an EMBL/GenBank/DDBJ whole genome shotgun (WGS) entry which is preliminary data.</text>
</comment>
<dbReference type="PROSITE" id="PS50109">
    <property type="entry name" value="HIS_KIN"/>
    <property type="match status" value="1"/>
</dbReference>
<gene>
    <name evidence="17" type="primary">cssS</name>
    <name evidence="17" type="ORF">CLTEP_06360</name>
</gene>
<keyword evidence="4" id="KW-1003">Cell membrane</keyword>
<sequence>MKNKSLAVQIWGFFTAIVLIILIAISILLFVTIKKFFTDESYNTIYAAQRGYIQLNILGKKRNKFKRININNIQYHQDIRRVINIKYPFDSEESRKKFLQLLKSTQEAKGFLRKIDKQINSQSERSKRYVEKINGSDMFYIITKYNHNGESGFVLSYMWNTYSKNLIKTLFSKLIIIIFIAFFISLAAALIIAKYLTKPLKILERNVKKIADKEWYEPIIIDREDEIGRLSDSVEEMRKELVKRDEMQQNMLQHISHELKTPVMVIRSYAQSVEDGIFPKGNLENTMKVIDSEAERLQKRIRDLLYLTKLEYMSRHETPNEEVNMKNIIENVVERFKYSNTNIKWNIELEDIKILGKRDQWKVVVENILDNQMRYAKEYIDIILKTENNAVFIKFNNDGEHIPEEKIGDLFNQFEKGNKGKFGLGLTIVKQIVEKHGGNIEAYNEKDGVTFCIRVPLL</sequence>
<comment type="subcellular location">
    <subcellularLocation>
        <location evidence="2">Cell membrane</location>
        <topology evidence="2">Multi-pass membrane protein</topology>
    </subcellularLocation>
</comment>
<dbReference type="Pfam" id="PF02518">
    <property type="entry name" value="HATPase_c"/>
    <property type="match status" value="1"/>
</dbReference>
<dbReference type="InterPro" id="IPR005467">
    <property type="entry name" value="His_kinase_dom"/>
</dbReference>
<comment type="catalytic activity">
    <reaction evidence="1">
        <text>ATP + protein L-histidine = ADP + protein N-phospho-L-histidine.</text>
        <dbReference type="EC" id="2.7.13.3"/>
    </reaction>
</comment>
<evidence type="ECO:0000256" key="10">
    <source>
        <dbReference type="ARBA" id="ARBA00022840"/>
    </source>
</evidence>
<keyword evidence="6 17" id="KW-0808">Transferase</keyword>
<name>A0A151B6Q2_9CLOT</name>
<feature type="domain" description="Histidine kinase" evidence="15">
    <location>
        <begin position="254"/>
        <end position="458"/>
    </location>
</feature>
<evidence type="ECO:0000259" key="16">
    <source>
        <dbReference type="PROSITE" id="PS50885"/>
    </source>
</evidence>
<keyword evidence="13 14" id="KW-0472">Membrane</keyword>
<dbReference type="STRING" id="1121338.CLTEP_06360"/>
<evidence type="ECO:0000256" key="6">
    <source>
        <dbReference type="ARBA" id="ARBA00022679"/>
    </source>
</evidence>
<dbReference type="RefSeq" id="WP_066822452.1">
    <property type="nucleotide sequence ID" value="NZ_LTBA01000003.1"/>
</dbReference>
<dbReference type="PANTHER" id="PTHR45528">
    <property type="entry name" value="SENSOR HISTIDINE KINASE CPXA"/>
    <property type="match status" value="1"/>
</dbReference>
<evidence type="ECO:0000256" key="14">
    <source>
        <dbReference type="SAM" id="Phobius"/>
    </source>
</evidence>
<feature type="domain" description="HAMP" evidence="16">
    <location>
        <begin position="194"/>
        <end position="246"/>
    </location>
</feature>
<dbReference type="AlphaFoldDB" id="A0A151B6Q2"/>
<dbReference type="CDD" id="cd06225">
    <property type="entry name" value="HAMP"/>
    <property type="match status" value="1"/>
</dbReference>
<dbReference type="PROSITE" id="PS50885">
    <property type="entry name" value="HAMP"/>
    <property type="match status" value="1"/>
</dbReference>
<feature type="transmembrane region" description="Helical" evidence="14">
    <location>
        <begin position="174"/>
        <end position="196"/>
    </location>
</feature>
<evidence type="ECO:0000313" key="17">
    <source>
        <dbReference type="EMBL" id="KYH35460.1"/>
    </source>
</evidence>
<evidence type="ECO:0000256" key="9">
    <source>
        <dbReference type="ARBA" id="ARBA00022777"/>
    </source>
</evidence>
<protein>
    <recommendedName>
        <fullName evidence="3">histidine kinase</fullName>
        <ecNumber evidence="3">2.7.13.3</ecNumber>
    </recommendedName>
</protein>
<dbReference type="Gene3D" id="3.30.565.10">
    <property type="entry name" value="Histidine kinase-like ATPase, C-terminal domain"/>
    <property type="match status" value="1"/>
</dbReference>
<dbReference type="Gene3D" id="6.10.340.10">
    <property type="match status" value="1"/>
</dbReference>
<dbReference type="SMART" id="SM00387">
    <property type="entry name" value="HATPase_c"/>
    <property type="match status" value="1"/>
</dbReference>
<dbReference type="Pfam" id="PF00512">
    <property type="entry name" value="HisKA"/>
    <property type="match status" value="1"/>
</dbReference>
<dbReference type="SMART" id="SM00304">
    <property type="entry name" value="HAMP"/>
    <property type="match status" value="1"/>
</dbReference>
<dbReference type="EC" id="2.7.13.3" evidence="3"/>
<dbReference type="CDD" id="cd00075">
    <property type="entry name" value="HATPase"/>
    <property type="match status" value="1"/>
</dbReference>
<reference evidence="17 18" key="1">
    <citation type="submission" date="2016-02" db="EMBL/GenBank/DDBJ databases">
        <title>Genome sequence of Clostridium tepidiprofundi DSM 19306.</title>
        <authorList>
            <person name="Poehlein A."/>
            <person name="Daniel R."/>
        </authorList>
    </citation>
    <scope>NUCLEOTIDE SEQUENCE [LARGE SCALE GENOMIC DNA]</scope>
    <source>
        <strain evidence="17 18">DSM 19306</strain>
    </source>
</reference>
<evidence type="ECO:0000256" key="2">
    <source>
        <dbReference type="ARBA" id="ARBA00004651"/>
    </source>
</evidence>
<evidence type="ECO:0000259" key="15">
    <source>
        <dbReference type="PROSITE" id="PS50109"/>
    </source>
</evidence>
<dbReference type="GO" id="GO:0005886">
    <property type="term" value="C:plasma membrane"/>
    <property type="evidence" value="ECO:0007669"/>
    <property type="project" value="UniProtKB-SubCell"/>
</dbReference>
<evidence type="ECO:0000256" key="3">
    <source>
        <dbReference type="ARBA" id="ARBA00012438"/>
    </source>
</evidence>
<feature type="transmembrane region" description="Helical" evidence="14">
    <location>
        <begin position="6"/>
        <end position="31"/>
    </location>
</feature>
<evidence type="ECO:0000256" key="1">
    <source>
        <dbReference type="ARBA" id="ARBA00000085"/>
    </source>
</evidence>
<keyword evidence="9 17" id="KW-0418">Kinase</keyword>
<evidence type="ECO:0000256" key="5">
    <source>
        <dbReference type="ARBA" id="ARBA00022553"/>
    </source>
</evidence>
<accession>A0A151B6Q2</accession>
<dbReference type="PATRIC" id="fig|1121338.3.peg.643"/>
<keyword evidence="5" id="KW-0597">Phosphoprotein</keyword>
<dbReference type="SUPFAM" id="SSF158472">
    <property type="entry name" value="HAMP domain-like"/>
    <property type="match status" value="1"/>
</dbReference>
<dbReference type="InterPro" id="IPR050398">
    <property type="entry name" value="HssS/ArlS-like"/>
</dbReference>
<keyword evidence="12" id="KW-0902">Two-component regulatory system</keyword>
<dbReference type="EMBL" id="LTBA01000003">
    <property type="protein sequence ID" value="KYH35460.1"/>
    <property type="molecule type" value="Genomic_DNA"/>
</dbReference>
<evidence type="ECO:0000256" key="4">
    <source>
        <dbReference type="ARBA" id="ARBA00022475"/>
    </source>
</evidence>
<dbReference type="SMART" id="SM00388">
    <property type="entry name" value="HisKA"/>
    <property type="match status" value="1"/>
</dbReference>
<evidence type="ECO:0000256" key="8">
    <source>
        <dbReference type="ARBA" id="ARBA00022741"/>
    </source>
</evidence>
<evidence type="ECO:0000256" key="7">
    <source>
        <dbReference type="ARBA" id="ARBA00022692"/>
    </source>
</evidence>
<proteinExistence type="predicted"/>
<dbReference type="OrthoDB" id="9780718at2"/>